<dbReference type="KEGG" id="bgt:106059081"/>
<dbReference type="Pfam" id="PF00188">
    <property type="entry name" value="CAP"/>
    <property type="match status" value="1"/>
</dbReference>
<dbReference type="SUPFAM" id="SSF55797">
    <property type="entry name" value="PR-1-like"/>
    <property type="match status" value="1"/>
</dbReference>
<dbReference type="CDD" id="cd05380">
    <property type="entry name" value="CAP_euk"/>
    <property type="match status" value="1"/>
</dbReference>
<dbReference type="VEuPathDB" id="VectorBase:BGLAX_037385"/>
<evidence type="ECO:0000259" key="2">
    <source>
        <dbReference type="SMART" id="SM00198"/>
    </source>
</evidence>
<dbReference type="InterPro" id="IPR001283">
    <property type="entry name" value="CRISP-related"/>
</dbReference>
<dbReference type="OrthoDB" id="337038at2759"/>
<dbReference type="EnsemblMetazoa" id="BGLB023779-RD">
    <property type="protein sequence ID" value="BGLB023779-PD"/>
    <property type="gene ID" value="BGLB023779"/>
</dbReference>
<keyword evidence="1" id="KW-0472">Membrane</keyword>
<proteinExistence type="predicted"/>
<dbReference type="AlphaFoldDB" id="A0A2C9KUY9"/>
<evidence type="ECO:0000256" key="1">
    <source>
        <dbReference type="SAM" id="Phobius"/>
    </source>
</evidence>
<dbReference type="Gene3D" id="3.40.33.10">
    <property type="entry name" value="CAP"/>
    <property type="match status" value="1"/>
</dbReference>
<evidence type="ECO:0000313" key="3">
    <source>
        <dbReference type="EnsemblMetazoa" id="BGLB023779-PD"/>
    </source>
</evidence>
<feature type="transmembrane region" description="Helical" evidence="1">
    <location>
        <begin position="181"/>
        <end position="200"/>
    </location>
</feature>
<dbReference type="InterPro" id="IPR035940">
    <property type="entry name" value="CAP_sf"/>
</dbReference>
<gene>
    <name evidence="3" type="primary">106059081</name>
</gene>
<dbReference type="Proteomes" id="UP000076420">
    <property type="component" value="Unassembled WGS sequence"/>
</dbReference>
<protein>
    <recommendedName>
        <fullName evidence="2">SCP domain-containing protein</fullName>
    </recommendedName>
</protein>
<accession>A0A2C9KUY9</accession>
<dbReference type="PANTHER" id="PTHR10334">
    <property type="entry name" value="CYSTEINE-RICH SECRETORY PROTEIN-RELATED"/>
    <property type="match status" value="1"/>
</dbReference>
<sequence>MIPSVKNVMQPRFIFNWRIMATLLWMFITVVLVQADNKLEPKIVEIFLSYHNKYRTNAGVGNLTWSDDLEAQAWKQVLDCNLRNVQARNTFNGGARPFDFERIAKNAVGNWANERTSEDFVHLYSFRLDKDCYNIDQLLWRNSTKLGCAIKNDCYRMPNFAVCVYDQHCVSAGEHVHKTRLMVLVSVPILSVFIVFYLFYG</sequence>
<dbReference type="InterPro" id="IPR014044">
    <property type="entry name" value="CAP_dom"/>
</dbReference>
<feature type="transmembrane region" description="Helical" evidence="1">
    <location>
        <begin position="15"/>
        <end position="33"/>
    </location>
</feature>
<organism evidence="3 4">
    <name type="scientific">Biomphalaria glabrata</name>
    <name type="common">Bloodfluke planorb</name>
    <name type="synonym">Freshwater snail</name>
    <dbReference type="NCBI Taxonomy" id="6526"/>
    <lineage>
        <taxon>Eukaryota</taxon>
        <taxon>Metazoa</taxon>
        <taxon>Spiralia</taxon>
        <taxon>Lophotrochozoa</taxon>
        <taxon>Mollusca</taxon>
        <taxon>Gastropoda</taxon>
        <taxon>Heterobranchia</taxon>
        <taxon>Euthyneura</taxon>
        <taxon>Panpulmonata</taxon>
        <taxon>Hygrophila</taxon>
        <taxon>Lymnaeoidea</taxon>
        <taxon>Planorbidae</taxon>
        <taxon>Biomphalaria</taxon>
    </lineage>
</organism>
<dbReference type="VEuPathDB" id="VectorBase:BGLB023779"/>
<evidence type="ECO:0000313" key="4">
    <source>
        <dbReference type="Proteomes" id="UP000076420"/>
    </source>
</evidence>
<keyword evidence="1" id="KW-0812">Transmembrane</keyword>
<dbReference type="SMART" id="SM00198">
    <property type="entry name" value="SCP"/>
    <property type="match status" value="1"/>
</dbReference>
<keyword evidence="1" id="KW-1133">Transmembrane helix</keyword>
<reference evidence="3" key="1">
    <citation type="submission" date="2020-05" db="UniProtKB">
        <authorList>
            <consortium name="EnsemblMetazoa"/>
        </authorList>
    </citation>
    <scope>IDENTIFICATION</scope>
    <source>
        <strain evidence="3">BB02</strain>
    </source>
</reference>
<name>A0A2C9KUY9_BIOGL</name>
<feature type="domain" description="SCP" evidence="2">
    <location>
        <begin position="42"/>
        <end position="173"/>
    </location>
</feature>